<gene>
    <name evidence="2" type="ORF">BB31_04815</name>
</gene>
<evidence type="ECO:0000313" key="2">
    <source>
        <dbReference type="EMBL" id="KFU82282.1"/>
    </source>
</evidence>
<dbReference type="AlphaFoldDB" id="A0A2P2FZZ5"/>
<dbReference type="InterPro" id="IPR036291">
    <property type="entry name" value="NAD(P)-bd_dom_sf"/>
</dbReference>
<accession>A0A2P2FZZ5</accession>
<organism evidence="2 3">
    <name type="scientific">Amycolatopsis lurida NRRL 2430</name>
    <dbReference type="NCBI Taxonomy" id="1460371"/>
    <lineage>
        <taxon>Bacteria</taxon>
        <taxon>Bacillati</taxon>
        <taxon>Actinomycetota</taxon>
        <taxon>Actinomycetes</taxon>
        <taxon>Pseudonocardiales</taxon>
        <taxon>Pseudonocardiaceae</taxon>
        <taxon>Amycolatopsis</taxon>
    </lineage>
</organism>
<dbReference type="InterPro" id="IPR020904">
    <property type="entry name" value="Sc_DH/Rdtase_CS"/>
</dbReference>
<proteinExistence type="predicted"/>
<feature type="region of interest" description="Disordered" evidence="1">
    <location>
        <begin position="35"/>
        <end position="64"/>
    </location>
</feature>
<dbReference type="SUPFAM" id="SSF51735">
    <property type="entry name" value="NAD(P)-binding Rossmann-fold domains"/>
    <property type="match status" value="1"/>
</dbReference>
<comment type="caution">
    <text evidence="2">The sequence shown here is derived from an EMBL/GenBank/DDBJ whole genome shotgun (WGS) entry which is preliminary data.</text>
</comment>
<dbReference type="Proteomes" id="UP000256220">
    <property type="component" value="Unassembled WGS sequence"/>
</dbReference>
<evidence type="ECO:0000256" key="1">
    <source>
        <dbReference type="SAM" id="MobiDB-lite"/>
    </source>
</evidence>
<name>A0A2P2FZZ5_AMYLU</name>
<evidence type="ECO:0008006" key="4">
    <source>
        <dbReference type="Google" id="ProtNLM"/>
    </source>
</evidence>
<dbReference type="RefSeq" id="WP_244175775.1">
    <property type="nucleotide sequence ID" value="NZ_JFBM01000003.1"/>
</dbReference>
<evidence type="ECO:0000313" key="3">
    <source>
        <dbReference type="Proteomes" id="UP000256220"/>
    </source>
</evidence>
<reference evidence="2 3" key="1">
    <citation type="journal article" date="2014" name="Genome Announc.">
        <title>Draft Genome Sequence of Amycolatopsis lurida NRRL 2430, Producer of the Glycopeptide Family Antibiotic Ristocetin.</title>
        <authorList>
            <person name="Kwun M.J."/>
            <person name="Hong H.J."/>
        </authorList>
    </citation>
    <scope>NUCLEOTIDE SEQUENCE [LARGE SCALE GENOMIC DNA]</scope>
    <source>
        <strain evidence="2 3">NRRL 2430</strain>
    </source>
</reference>
<keyword evidence="3" id="KW-1185">Reference proteome</keyword>
<dbReference type="EMBL" id="JFBM01000003">
    <property type="protein sequence ID" value="KFU82282.1"/>
    <property type="molecule type" value="Genomic_DNA"/>
</dbReference>
<dbReference type="PROSITE" id="PS00061">
    <property type="entry name" value="ADH_SHORT"/>
    <property type="match status" value="1"/>
</dbReference>
<dbReference type="Gene3D" id="3.40.50.720">
    <property type="entry name" value="NAD(P)-binding Rossmann-like Domain"/>
    <property type="match status" value="1"/>
</dbReference>
<sequence>MNTSSTGAQAIFPSFGVYVASKAFVTHLSKNLRADLGPKNGGGITGAPSDPAATVPRLPPSSWT</sequence>
<protein>
    <recommendedName>
        <fullName evidence="4">Short-chain dehydrogenase</fullName>
    </recommendedName>
</protein>